<dbReference type="Proteomes" id="UP001157440">
    <property type="component" value="Unassembled WGS sequence"/>
</dbReference>
<evidence type="ECO:0000256" key="1">
    <source>
        <dbReference type="ARBA" id="ARBA00001971"/>
    </source>
</evidence>
<evidence type="ECO:0000313" key="6">
    <source>
        <dbReference type="Proteomes" id="UP001157440"/>
    </source>
</evidence>
<feature type="binding site" description="axial binding residue" evidence="3">
    <location>
        <position position="405"/>
    </location>
    <ligand>
        <name>heme</name>
        <dbReference type="ChEBI" id="CHEBI:30413"/>
    </ligand>
    <ligandPart>
        <name>Fe</name>
        <dbReference type="ChEBI" id="CHEBI:18248"/>
    </ligandPart>
</feature>
<dbReference type="GO" id="GO:0005506">
    <property type="term" value="F:iron ion binding"/>
    <property type="evidence" value="ECO:0007669"/>
    <property type="project" value="InterPro"/>
</dbReference>
<dbReference type="InterPro" id="IPR036396">
    <property type="entry name" value="Cyt_P450_sf"/>
</dbReference>
<dbReference type="PRINTS" id="PR00463">
    <property type="entry name" value="EP450I"/>
</dbReference>
<gene>
    <name evidence="5" type="ORF">GCM10007890_11340</name>
</gene>
<keyword evidence="4" id="KW-0560">Oxidoreductase</keyword>
<evidence type="ECO:0000256" key="2">
    <source>
        <dbReference type="ARBA" id="ARBA00010617"/>
    </source>
</evidence>
<keyword evidence="3 4" id="KW-0408">Iron</keyword>
<comment type="similarity">
    <text evidence="2 4">Belongs to the cytochrome P450 family.</text>
</comment>
<comment type="cofactor">
    <cofactor evidence="1 3">
        <name>heme</name>
        <dbReference type="ChEBI" id="CHEBI:30413"/>
    </cofactor>
</comment>
<proteinExistence type="inferred from homology"/>
<dbReference type="RefSeq" id="WP_238196867.1">
    <property type="nucleotide sequence ID" value="NZ_BPQZ01000014.1"/>
</dbReference>
<dbReference type="SUPFAM" id="SSF48264">
    <property type="entry name" value="Cytochrome P450"/>
    <property type="match status" value="1"/>
</dbReference>
<evidence type="ECO:0000256" key="3">
    <source>
        <dbReference type="PIRSR" id="PIRSR602401-1"/>
    </source>
</evidence>
<dbReference type="InterPro" id="IPR002401">
    <property type="entry name" value="Cyt_P450_E_grp-I"/>
</dbReference>
<dbReference type="GO" id="GO:0016705">
    <property type="term" value="F:oxidoreductase activity, acting on paired donors, with incorporation or reduction of molecular oxygen"/>
    <property type="evidence" value="ECO:0007669"/>
    <property type="project" value="InterPro"/>
</dbReference>
<dbReference type="InterPro" id="IPR017972">
    <property type="entry name" value="Cyt_P450_CS"/>
</dbReference>
<dbReference type="GO" id="GO:0004497">
    <property type="term" value="F:monooxygenase activity"/>
    <property type="evidence" value="ECO:0007669"/>
    <property type="project" value="UniProtKB-KW"/>
</dbReference>
<dbReference type="Gene3D" id="1.10.630.10">
    <property type="entry name" value="Cytochrome P450"/>
    <property type="match status" value="1"/>
</dbReference>
<protein>
    <submittedName>
        <fullName evidence="5">Cytochrome P450</fullName>
    </submittedName>
</protein>
<evidence type="ECO:0000313" key="5">
    <source>
        <dbReference type="EMBL" id="GLS69122.1"/>
    </source>
</evidence>
<dbReference type="AlphaFoldDB" id="A0AA37TF85"/>
<keyword evidence="3 4" id="KW-0479">Metal-binding</keyword>
<keyword evidence="6" id="KW-1185">Reference proteome</keyword>
<dbReference type="InterPro" id="IPR050121">
    <property type="entry name" value="Cytochrome_P450_monoxygenase"/>
</dbReference>
<name>A0AA37TF85_9HYPH</name>
<keyword evidence="4" id="KW-0503">Monooxygenase</keyword>
<dbReference type="PRINTS" id="PR00385">
    <property type="entry name" value="P450"/>
</dbReference>
<dbReference type="InterPro" id="IPR001128">
    <property type="entry name" value="Cyt_P450"/>
</dbReference>
<dbReference type="PROSITE" id="PS00086">
    <property type="entry name" value="CYTOCHROME_P450"/>
    <property type="match status" value="1"/>
</dbReference>
<dbReference type="Pfam" id="PF00067">
    <property type="entry name" value="p450"/>
    <property type="match status" value="1"/>
</dbReference>
<organism evidence="5 6">
    <name type="scientific">Methylobacterium tardum</name>
    <dbReference type="NCBI Taxonomy" id="374432"/>
    <lineage>
        <taxon>Bacteria</taxon>
        <taxon>Pseudomonadati</taxon>
        <taxon>Pseudomonadota</taxon>
        <taxon>Alphaproteobacteria</taxon>
        <taxon>Hyphomicrobiales</taxon>
        <taxon>Methylobacteriaceae</taxon>
        <taxon>Methylobacterium</taxon>
    </lineage>
</organism>
<reference evidence="6" key="1">
    <citation type="journal article" date="2019" name="Int. J. Syst. Evol. Microbiol.">
        <title>The Global Catalogue of Microorganisms (GCM) 10K type strain sequencing project: providing services to taxonomists for standard genome sequencing and annotation.</title>
        <authorList>
            <consortium name="The Broad Institute Genomics Platform"/>
            <consortium name="The Broad Institute Genome Sequencing Center for Infectious Disease"/>
            <person name="Wu L."/>
            <person name="Ma J."/>
        </authorList>
    </citation>
    <scope>NUCLEOTIDE SEQUENCE [LARGE SCALE GENOMIC DNA]</scope>
    <source>
        <strain evidence="6">NBRC 103632</strain>
    </source>
</reference>
<sequence>MDTVITATDTPGQACFTPPMPPLAPDRVGALGVLAGLRRNAYSAFPPRCREQAVLVLPMLGRDVVVAAGPQAMRDVLATRPDLYRRIAAGDRIFGALIGRGVAASEGQAWRRQRRTLAPAFTPRTVTLLAPHMAACAEAAFAQLEASRGEPVNLLGVMQDLSPAVACTSMFSLEVDAFGPQLRALLLSYADGVGRPRASDFILPPRVPTLATLRRARFRRRWRALILAIIARRRAAHHPGAPRDLFDLLSEAYGDREEDLLADEVSTMIFAGHETTGLTLFWACYLLANAPDWRRAVRREARRVDLSPGGAGSAVGALPQTRAVVDEALRLYPPAYMTARQAVADHALCGVPVKRGAIVLMPFTLLHTDPRLWTSPERFDPGRFLGPEKPDRYSFLPFGAGPRVCIGAQLATSEAVLVLARLLRDNDLVLDDDGPVLPVGSFATRPSRSPTFRLLPAA</sequence>
<comment type="caution">
    <text evidence="5">The sequence shown here is derived from an EMBL/GenBank/DDBJ whole genome shotgun (WGS) entry which is preliminary data.</text>
</comment>
<evidence type="ECO:0000256" key="4">
    <source>
        <dbReference type="RuleBase" id="RU000461"/>
    </source>
</evidence>
<keyword evidence="3 4" id="KW-0349">Heme</keyword>
<dbReference type="PANTHER" id="PTHR24305">
    <property type="entry name" value="CYTOCHROME P450"/>
    <property type="match status" value="1"/>
</dbReference>
<dbReference type="EMBL" id="BSPL01000010">
    <property type="protein sequence ID" value="GLS69122.1"/>
    <property type="molecule type" value="Genomic_DNA"/>
</dbReference>
<dbReference type="GO" id="GO:0020037">
    <property type="term" value="F:heme binding"/>
    <property type="evidence" value="ECO:0007669"/>
    <property type="project" value="InterPro"/>
</dbReference>
<accession>A0AA37TF85</accession>
<dbReference type="PANTHER" id="PTHR24305:SF166">
    <property type="entry name" value="CYTOCHROME P450 12A4, MITOCHONDRIAL-RELATED"/>
    <property type="match status" value="1"/>
</dbReference>